<sequence>MEGGSAALAVREGEGWWGWEKGSSDVSLQVTARQFSRPPKIRTCYLGLTNNIKKKTPSTSPRLPPTLHTSNILLRPSTTVSTTVFPSFLILSKFALNLWRPQMLAP</sequence>
<protein>
    <submittedName>
        <fullName evidence="1">Uncharacterized protein</fullName>
    </submittedName>
</protein>
<reference evidence="1" key="1">
    <citation type="journal article" date="2021" name="Sci. Adv.">
        <title>The American lobster genome reveals insights on longevity, neural, and immune adaptations.</title>
        <authorList>
            <person name="Polinski J.M."/>
            <person name="Zimin A.V."/>
            <person name="Clark K.F."/>
            <person name="Kohn A.B."/>
            <person name="Sadowski N."/>
            <person name="Timp W."/>
            <person name="Ptitsyn A."/>
            <person name="Khanna P."/>
            <person name="Romanova D.Y."/>
            <person name="Williams P."/>
            <person name="Greenwood S.J."/>
            <person name="Moroz L.L."/>
            <person name="Walt D.R."/>
            <person name="Bodnar A.G."/>
        </authorList>
    </citation>
    <scope>NUCLEOTIDE SEQUENCE</scope>
    <source>
        <strain evidence="1">GMGI-L3</strain>
    </source>
</reference>
<proteinExistence type="predicted"/>
<dbReference type="AlphaFoldDB" id="A0A8J5JXT2"/>
<dbReference type="EMBL" id="JAHLQT010029499">
    <property type="protein sequence ID" value="KAG7161364.1"/>
    <property type="molecule type" value="Genomic_DNA"/>
</dbReference>
<dbReference type="Proteomes" id="UP000747542">
    <property type="component" value="Unassembled WGS sequence"/>
</dbReference>
<gene>
    <name evidence="1" type="ORF">Hamer_G013997</name>
</gene>
<accession>A0A8J5JXT2</accession>
<evidence type="ECO:0000313" key="2">
    <source>
        <dbReference type="Proteomes" id="UP000747542"/>
    </source>
</evidence>
<name>A0A8J5JXT2_HOMAM</name>
<comment type="caution">
    <text evidence="1">The sequence shown here is derived from an EMBL/GenBank/DDBJ whole genome shotgun (WGS) entry which is preliminary data.</text>
</comment>
<evidence type="ECO:0000313" key="1">
    <source>
        <dbReference type="EMBL" id="KAG7161364.1"/>
    </source>
</evidence>
<organism evidence="1 2">
    <name type="scientific">Homarus americanus</name>
    <name type="common">American lobster</name>
    <dbReference type="NCBI Taxonomy" id="6706"/>
    <lineage>
        <taxon>Eukaryota</taxon>
        <taxon>Metazoa</taxon>
        <taxon>Ecdysozoa</taxon>
        <taxon>Arthropoda</taxon>
        <taxon>Crustacea</taxon>
        <taxon>Multicrustacea</taxon>
        <taxon>Malacostraca</taxon>
        <taxon>Eumalacostraca</taxon>
        <taxon>Eucarida</taxon>
        <taxon>Decapoda</taxon>
        <taxon>Pleocyemata</taxon>
        <taxon>Astacidea</taxon>
        <taxon>Nephropoidea</taxon>
        <taxon>Nephropidae</taxon>
        <taxon>Homarus</taxon>
    </lineage>
</organism>
<keyword evidence="2" id="KW-1185">Reference proteome</keyword>